<name>A0A939PBT8_9ACTN</name>
<evidence type="ECO:0000256" key="1">
    <source>
        <dbReference type="ARBA" id="ARBA00022741"/>
    </source>
</evidence>
<dbReference type="AlphaFoldDB" id="A0A939PBT8"/>
<dbReference type="RefSeq" id="WP_208257611.1">
    <property type="nucleotide sequence ID" value="NZ_JAGEOJ010000008.1"/>
</dbReference>
<dbReference type="Gene3D" id="3.40.50.300">
    <property type="entry name" value="P-loop containing nucleotide triphosphate hydrolases"/>
    <property type="match status" value="1"/>
</dbReference>
<dbReference type="Proteomes" id="UP000669179">
    <property type="component" value="Unassembled WGS sequence"/>
</dbReference>
<dbReference type="SMART" id="SM00382">
    <property type="entry name" value="AAA"/>
    <property type="match status" value="1"/>
</dbReference>
<dbReference type="SUPFAM" id="SSF52540">
    <property type="entry name" value="P-loop containing nucleoside triphosphate hydrolases"/>
    <property type="match status" value="1"/>
</dbReference>
<evidence type="ECO:0000256" key="2">
    <source>
        <dbReference type="ARBA" id="ARBA00022840"/>
    </source>
</evidence>
<dbReference type="PROSITE" id="PS50893">
    <property type="entry name" value="ABC_TRANSPORTER_2"/>
    <property type="match status" value="1"/>
</dbReference>
<protein>
    <submittedName>
        <fullName evidence="4">ATP-binding cassette domain-containing protein</fullName>
    </submittedName>
</protein>
<dbReference type="PANTHER" id="PTHR24220">
    <property type="entry name" value="IMPORT ATP-BINDING PROTEIN"/>
    <property type="match status" value="1"/>
</dbReference>
<keyword evidence="2 4" id="KW-0067">ATP-binding</keyword>
<dbReference type="EMBL" id="JAGEOJ010000008">
    <property type="protein sequence ID" value="MBO2449745.1"/>
    <property type="molecule type" value="Genomic_DNA"/>
</dbReference>
<dbReference type="Pfam" id="PF00005">
    <property type="entry name" value="ABC_tran"/>
    <property type="match status" value="1"/>
</dbReference>
<gene>
    <name evidence="4" type="ORF">J4573_21775</name>
</gene>
<evidence type="ECO:0000313" key="4">
    <source>
        <dbReference type="EMBL" id="MBO2449745.1"/>
    </source>
</evidence>
<dbReference type="GO" id="GO:0005524">
    <property type="term" value="F:ATP binding"/>
    <property type="evidence" value="ECO:0007669"/>
    <property type="project" value="UniProtKB-KW"/>
</dbReference>
<comment type="caution">
    <text evidence="4">The sequence shown here is derived from an EMBL/GenBank/DDBJ whole genome shotgun (WGS) entry which is preliminary data.</text>
</comment>
<reference evidence="4" key="1">
    <citation type="submission" date="2021-03" db="EMBL/GenBank/DDBJ databases">
        <authorList>
            <person name="Kanchanasin P."/>
            <person name="Saeng-In P."/>
            <person name="Phongsopitanun W."/>
            <person name="Yuki M."/>
            <person name="Kudo T."/>
            <person name="Ohkuma M."/>
            <person name="Tanasupawat S."/>
        </authorList>
    </citation>
    <scope>NUCLEOTIDE SEQUENCE</scope>
    <source>
        <strain evidence="4">GKU 128</strain>
    </source>
</reference>
<evidence type="ECO:0000313" key="5">
    <source>
        <dbReference type="Proteomes" id="UP000669179"/>
    </source>
</evidence>
<proteinExistence type="predicted"/>
<dbReference type="InterPro" id="IPR015854">
    <property type="entry name" value="ABC_transpr_LolD-like"/>
</dbReference>
<accession>A0A939PBT8</accession>
<evidence type="ECO:0000259" key="3">
    <source>
        <dbReference type="PROSITE" id="PS50893"/>
    </source>
</evidence>
<keyword evidence="1" id="KW-0547">Nucleotide-binding</keyword>
<organism evidence="4 5">
    <name type="scientific">Actinomadura barringtoniae</name>
    <dbReference type="NCBI Taxonomy" id="1427535"/>
    <lineage>
        <taxon>Bacteria</taxon>
        <taxon>Bacillati</taxon>
        <taxon>Actinomycetota</taxon>
        <taxon>Actinomycetes</taxon>
        <taxon>Streptosporangiales</taxon>
        <taxon>Thermomonosporaceae</taxon>
        <taxon>Actinomadura</taxon>
    </lineage>
</organism>
<dbReference type="InterPro" id="IPR027417">
    <property type="entry name" value="P-loop_NTPase"/>
</dbReference>
<dbReference type="GO" id="GO:0005886">
    <property type="term" value="C:plasma membrane"/>
    <property type="evidence" value="ECO:0007669"/>
    <property type="project" value="TreeGrafter"/>
</dbReference>
<dbReference type="InterPro" id="IPR003439">
    <property type="entry name" value="ABC_transporter-like_ATP-bd"/>
</dbReference>
<keyword evidence="5" id="KW-1185">Reference proteome</keyword>
<sequence length="226" mass="23805">MNEPLLRAEDLTYAVDGRTIIDGVSLRIEASERVAVMGPSGSGKSTLFTLLAGLATPAAGRVLLRGEPVGESGRQEISYVFQGYGLVSLLTAAENIEVALRAAGRAPEHARRLAADALDMVGLTPFADHLIEELSGGQQQRTAVALALARRPGLLLADEPTAEQDSGNRDLVLKGLLAETERGAALVIATHDPDVAARCDRTLTLRAGRLAPPETLPETRTEAPAD</sequence>
<dbReference type="GO" id="GO:0022857">
    <property type="term" value="F:transmembrane transporter activity"/>
    <property type="evidence" value="ECO:0007669"/>
    <property type="project" value="TreeGrafter"/>
</dbReference>
<dbReference type="GO" id="GO:0016887">
    <property type="term" value="F:ATP hydrolysis activity"/>
    <property type="evidence" value="ECO:0007669"/>
    <property type="project" value="InterPro"/>
</dbReference>
<feature type="domain" description="ABC transporter" evidence="3">
    <location>
        <begin position="6"/>
        <end position="226"/>
    </location>
</feature>
<dbReference type="InterPro" id="IPR003593">
    <property type="entry name" value="AAA+_ATPase"/>
</dbReference>